<dbReference type="EMBL" id="CM000780">
    <property type="protein sequence ID" value="AQK60633.1"/>
    <property type="molecule type" value="Genomic_DNA"/>
</dbReference>
<sequence>MSLVFHISFY</sequence>
<name>A0A1D6QT66_MAIZE</name>
<reference evidence="3" key="1">
    <citation type="submission" date="2015-12" db="EMBL/GenBank/DDBJ databases">
        <title>Update maize B73 reference genome by single molecule sequencing technologies.</title>
        <authorList>
            <consortium name="Maize Genome Sequencing Project"/>
            <person name="Ware D."/>
        </authorList>
    </citation>
    <scope>NUCLEOTIDE SEQUENCE</scope>
    <source>
        <tissue evidence="3">Seedling</tissue>
    </source>
</reference>
<organism evidence="3">
    <name type="scientific">Zea mays</name>
    <name type="common">Maize</name>
    <dbReference type="NCBI Taxonomy" id="4577"/>
    <lineage>
        <taxon>Eukaryota</taxon>
        <taxon>Viridiplantae</taxon>
        <taxon>Streptophyta</taxon>
        <taxon>Embryophyta</taxon>
        <taxon>Tracheophyta</taxon>
        <taxon>Spermatophyta</taxon>
        <taxon>Magnoliopsida</taxon>
        <taxon>Liliopsida</taxon>
        <taxon>Poales</taxon>
        <taxon>Poaceae</taxon>
        <taxon>PACMAD clade</taxon>
        <taxon>Panicoideae</taxon>
        <taxon>Andropogonodae</taxon>
        <taxon>Andropogoneae</taxon>
        <taxon>Tripsacinae</taxon>
        <taxon>Zea</taxon>
    </lineage>
</organism>
<dbReference type="EMBL" id="CM000786">
    <property type="protein sequence ID" value="AQK40451.1"/>
    <property type="molecule type" value="Genomic_DNA"/>
</dbReference>
<proteinExistence type="predicted"/>
<dbReference type="EMBL" id="CM000785">
    <property type="protein sequence ID" value="AQL05259.1"/>
    <property type="molecule type" value="Genomic_DNA"/>
</dbReference>
<dbReference type="EMBL" id="CM000780">
    <property type="protein sequence ID" value="AQK60636.1"/>
    <property type="molecule type" value="Genomic_DNA"/>
</dbReference>
<protein>
    <submittedName>
        <fullName evidence="3">Glycosyltransferase-like KOBITO 1</fullName>
    </submittedName>
</protein>
<dbReference type="EMBL" id="CM000780">
    <property type="protein sequence ID" value="AQK60634.1"/>
    <property type="molecule type" value="Genomic_DNA"/>
</dbReference>
<keyword evidence="3" id="KW-0808">Transferase</keyword>
<evidence type="ECO:0000313" key="3">
    <source>
        <dbReference type="EMBL" id="AQL05259.1"/>
    </source>
</evidence>
<dbReference type="EMBL" id="CM000786">
    <property type="protein sequence ID" value="AQK40445.1"/>
    <property type="molecule type" value="Genomic_DNA"/>
</dbReference>
<gene>
    <name evidence="1" type="ORF">ZEAMMB73_Zm00001d023952</name>
    <name evidence="3" type="ORF">ZEAMMB73_Zm00001d046960</name>
    <name evidence="2" type="ORF">ZEAMMB73_Zm00001d053888</name>
</gene>
<accession>A0A1D6QT66</accession>
<dbReference type="EMBL" id="CM000786">
    <property type="protein sequence ID" value="AQK40444.1"/>
    <property type="molecule type" value="Genomic_DNA"/>
</dbReference>
<evidence type="ECO:0000313" key="1">
    <source>
        <dbReference type="EMBL" id="AQK40444.1"/>
    </source>
</evidence>
<dbReference type="EMBL" id="CM000780">
    <property type="protein sequence ID" value="AQK60630.1"/>
    <property type="molecule type" value="Genomic_DNA"/>
</dbReference>
<dbReference type="GO" id="GO:0016740">
    <property type="term" value="F:transferase activity"/>
    <property type="evidence" value="ECO:0007669"/>
    <property type="project" value="UniProtKB-KW"/>
</dbReference>
<dbReference type="EMBL" id="CM000786">
    <property type="protein sequence ID" value="AQK40448.1"/>
    <property type="molecule type" value="Genomic_DNA"/>
</dbReference>
<evidence type="ECO:0000313" key="2">
    <source>
        <dbReference type="EMBL" id="AQK60630.1"/>
    </source>
</evidence>